<protein>
    <submittedName>
        <fullName evidence="2">Uncharacterized protein</fullName>
    </submittedName>
</protein>
<dbReference type="AlphaFoldDB" id="F9WL44"/>
<gene>
    <name evidence="2" type="ORF">TvY486_0008820</name>
</gene>
<dbReference type="Proteomes" id="UP000009027">
    <property type="component" value="Unassembled WGS sequence"/>
</dbReference>
<organism evidence="2 3">
    <name type="scientific">Trypanosoma vivax (strain Y486)</name>
    <dbReference type="NCBI Taxonomy" id="1055687"/>
    <lineage>
        <taxon>Eukaryota</taxon>
        <taxon>Discoba</taxon>
        <taxon>Euglenozoa</taxon>
        <taxon>Kinetoplastea</taxon>
        <taxon>Metakinetoplastina</taxon>
        <taxon>Trypanosomatida</taxon>
        <taxon>Trypanosomatidae</taxon>
        <taxon>Trypanosoma</taxon>
        <taxon>Duttonella</taxon>
    </lineage>
</organism>
<feature type="compositionally biased region" description="Basic residues" evidence="1">
    <location>
        <begin position="40"/>
        <end position="50"/>
    </location>
</feature>
<reference evidence="2 3" key="1">
    <citation type="journal article" date="2012" name="Proc. Natl. Acad. Sci. U.S.A.">
        <title>Antigenic diversity is generated by distinct evolutionary mechanisms in African trypanosome species.</title>
        <authorList>
            <person name="Jackson A.P."/>
            <person name="Berry A."/>
            <person name="Aslett M."/>
            <person name="Allison H.C."/>
            <person name="Burton P."/>
            <person name="Vavrova-Anderson J."/>
            <person name="Brown R."/>
            <person name="Browne H."/>
            <person name="Corton N."/>
            <person name="Hauser H."/>
            <person name="Gamble J."/>
            <person name="Gilderthorp R."/>
            <person name="Marcello L."/>
            <person name="McQuillan J."/>
            <person name="Otto T.D."/>
            <person name="Quail M.A."/>
            <person name="Sanders M.J."/>
            <person name="van Tonder A."/>
            <person name="Ginger M.L."/>
            <person name="Field M.C."/>
            <person name="Barry J.D."/>
            <person name="Hertz-Fowler C."/>
            <person name="Berriman M."/>
        </authorList>
    </citation>
    <scope>NUCLEOTIDE SEQUENCE</scope>
    <source>
        <strain evidence="2 3">Y486</strain>
    </source>
</reference>
<name>F9WL44_TRYVY</name>
<evidence type="ECO:0000313" key="3">
    <source>
        <dbReference type="Proteomes" id="UP000009027"/>
    </source>
</evidence>
<feature type="region of interest" description="Disordered" evidence="1">
    <location>
        <begin position="38"/>
        <end position="61"/>
    </location>
</feature>
<proteinExistence type="predicted"/>
<dbReference type="EMBL" id="CAEX01000698">
    <property type="protein sequence ID" value="CCD18230.1"/>
    <property type="molecule type" value="Genomic_DNA"/>
</dbReference>
<evidence type="ECO:0000256" key="1">
    <source>
        <dbReference type="SAM" id="MobiDB-lite"/>
    </source>
</evidence>
<sequence>MAATRRGRASGGFASGEHRCVVREPARADATVLRVERTRGTQRRARRPPWHRSVGTGNTCAQREGAKARAAIVGSSKRFFAATLQRCERNGQERDATVGNNWFSGYERMTQLALAMACLLAGTLVSTRRGSAAPAAAGANIGAASILCEAALQADQISAKATAMPCEAVKTKLEETLNNVTKAVWDNALKHSGRLGKRTMDMVGNWTGGNTLDEFCRRIGKRTEPRVYSANTALDTCTAKTKEAADKASEAVEPDVTQATDRWWKTNEQTSREEANAKHLCLGATMVYLCTGQVGSNPCFSKGKEPGELAAGNEKAGQIAAKKVAEIWPKAKATLCTAKTTERNIRSTIGRFWAQVRSRTSAGD</sequence>
<evidence type="ECO:0000313" key="2">
    <source>
        <dbReference type="EMBL" id="CCD18230.1"/>
    </source>
</evidence>
<accession>F9WL44</accession>
<dbReference type="VEuPathDB" id="TriTrypDB:TvY486_0008820"/>
<keyword evidence="3" id="KW-1185">Reference proteome</keyword>